<keyword evidence="1" id="KW-0812">Transmembrane</keyword>
<evidence type="ECO:0008006" key="3">
    <source>
        <dbReference type="Google" id="ProtNLM"/>
    </source>
</evidence>
<keyword evidence="1" id="KW-0472">Membrane</keyword>
<feature type="transmembrane region" description="Helical" evidence="1">
    <location>
        <begin position="144"/>
        <end position="165"/>
    </location>
</feature>
<dbReference type="EMBL" id="CP165734">
    <property type="protein sequence ID" value="XDV56310.1"/>
    <property type="molecule type" value="Genomic_DNA"/>
</dbReference>
<dbReference type="AlphaFoldDB" id="A0AB39XEK4"/>
<reference evidence="2" key="1">
    <citation type="submission" date="2024-08" db="EMBL/GenBank/DDBJ databases">
        <authorList>
            <person name="Chaddad Z."/>
            <person name="Lamrabet M."/>
            <person name="Bouhnik O."/>
            <person name="Alami S."/>
            <person name="Wipf D."/>
            <person name="Courty P.E."/>
            <person name="Missbah El Idrissi M."/>
        </authorList>
    </citation>
    <scope>NUCLEOTIDE SEQUENCE</scope>
    <source>
        <strain evidence="2">LLZ17</strain>
    </source>
</reference>
<feature type="transmembrane region" description="Helical" evidence="1">
    <location>
        <begin position="171"/>
        <end position="188"/>
    </location>
</feature>
<keyword evidence="1" id="KW-1133">Transmembrane helix</keyword>
<evidence type="ECO:0000313" key="2">
    <source>
        <dbReference type="EMBL" id="XDV56310.1"/>
    </source>
</evidence>
<protein>
    <recommendedName>
        <fullName evidence="3">Glycosyltransferase RgtA/B/C/D-like domain-containing protein</fullName>
    </recommendedName>
</protein>
<organism evidence="2">
    <name type="scientific">Bradyrhizobium sp. LLZ17</name>
    <dbReference type="NCBI Taxonomy" id="3239388"/>
    <lineage>
        <taxon>Bacteria</taxon>
        <taxon>Pseudomonadati</taxon>
        <taxon>Pseudomonadota</taxon>
        <taxon>Alphaproteobacteria</taxon>
        <taxon>Hyphomicrobiales</taxon>
        <taxon>Nitrobacteraceae</taxon>
        <taxon>Bradyrhizobium</taxon>
    </lineage>
</organism>
<gene>
    <name evidence="2" type="ORF">AB8Z38_27015</name>
</gene>
<accession>A0AB39XEK4</accession>
<evidence type="ECO:0000256" key="1">
    <source>
        <dbReference type="SAM" id="Phobius"/>
    </source>
</evidence>
<sequence length="204" mass="22020">MTVAVNDCDRLNQAGGLSSASSSIRVWTRPSTVAVLIWFWLFAAEFVASLAQCDFRLVFTLDDAYIHLAVADQILSGGYGVNAGEYSSPSSSIIWPYLLALTEALHLGAFGPLLINGAAACATVFALLRALEQSGLFDDASDRPFGYLIALILIFNVSAVALPMTGMEHSVHVWASVVTFVGLIGRLAEARQRRCTLLLWCCFP</sequence>
<proteinExistence type="predicted"/>
<feature type="transmembrane region" description="Helical" evidence="1">
    <location>
        <begin position="33"/>
        <end position="51"/>
    </location>
</feature>
<feature type="transmembrane region" description="Helical" evidence="1">
    <location>
        <begin position="109"/>
        <end position="132"/>
    </location>
</feature>
<dbReference type="RefSeq" id="WP_369720759.1">
    <property type="nucleotide sequence ID" value="NZ_CP165734.1"/>
</dbReference>
<name>A0AB39XEK4_9BRAD</name>